<evidence type="ECO:0000313" key="2">
    <source>
        <dbReference type="EMBL" id="CBY12522.1"/>
    </source>
</evidence>
<protein>
    <submittedName>
        <fullName evidence="2">Uncharacterized protein</fullName>
    </submittedName>
</protein>
<name>E4XRX4_OIKDI</name>
<dbReference type="EMBL" id="FN653127">
    <property type="protein sequence ID" value="CBY12522.1"/>
    <property type="molecule type" value="Genomic_DNA"/>
</dbReference>
<feature type="region of interest" description="Disordered" evidence="1">
    <location>
        <begin position="396"/>
        <end position="465"/>
    </location>
</feature>
<reference evidence="2" key="1">
    <citation type="journal article" date="2010" name="Science">
        <title>Plasticity of animal genome architecture unmasked by rapid evolution of a pelagic tunicate.</title>
        <authorList>
            <person name="Denoeud F."/>
            <person name="Henriet S."/>
            <person name="Mungpakdee S."/>
            <person name="Aury J.M."/>
            <person name="Da Silva C."/>
            <person name="Brinkmann H."/>
            <person name="Mikhaleva J."/>
            <person name="Olsen L.C."/>
            <person name="Jubin C."/>
            <person name="Canestro C."/>
            <person name="Bouquet J.M."/>
            <person name="Danks G."/>
            <person name="Poulain J."/>
            <person name="Campsteijn C."/>
            <person name="Adamski M."/>
            <person name="Cross I."/>
            <person name="Yadetie F."/>
            <person name="Muffato M."/>
            <person name="Louis A."/>
            <person name="Butcher S."/>
            <person name="Tsagkogeorga G."/>
            <person name="Konrad A."/>
            <person name="Singh S."/>
            <person name="Jensen M.F."/>
            <person name="Cong E.H."/>
            <person name="Eikeseth-Otteraa H."/>
            <person name="Noel B."/>
            <person name="Anthouard V."/>
            <person name="Porcel B.M."/>
            <person name="Kachouri-Lafond R."/>
            <person name="Nishino A."/>
            <person name="Ugolini M."/>
            <person name="Chourrout P."/>
            <person name="Nishida H."/>
            <person name="Aasland R."/>
            <person name="Huzurbazar S."/>
            <person name="Westhof E."/>
            <person name="Delsuc F."/>
            <person name="Lehrach H."/>
            <person name="Reinhardt R."/>
            <person name="Weissenbach J."/>
            <person name="Roy S.W."/>
            <person name="Artiguenave F."/>
            <person name="Postlethwait J.H."/>
            <person name="Manak J.R."/>
            <person name="Thompson E.M."/>
            <person name="Jaillon O."/>
            <person name="Du Pasquier L."/>
            <person name="Boudinot P."/>
            <person name="Liberles D.A."/>
            <person name="Volff J.N."/>
            <person name="Philippe H."/>
            <person name="Lenhard B."/>
            <person name="Roest Crollius H."/>
            <person name="Wincker P."/>
            <person name="Chourrout D."/>
        </authorList>
    </citation>
    <scope>NUCLEOTIDE SEQUENCE [LARGE SCALE GENOMIC DNA]</scope>
</reference>
<gene>
    <name evidence="2" type="ORF">GSOID_T00001918001</name>
</gene>
<accession>E4XRX4</accession>
<dbReference type="AlphaFoldDB" id="E4XRX4"/>
<organism evidence="2">
    <name type="scientific">Oikopleura dioica</name>
    <name type="common">Tunicate</name>
    <dbReference type="NCBI Taxonomy" id="34765"/>
    <lineage>
        <taxon>Eukaryota</taxon>
        <taxon>Metazoa</taxon>
        <taxon>Chordata</taxon>
        <taxon>Tunicata</taxon>
        <taxon>Appendicularia</taxon>
        <taxon>Copelata</taxon>
        <taxon>Oikopleuridae</taxon>
        <taxon>Oikopleura</taxon>
    </lineage>
</organism>
<evidence type="ECO:0000313" key="3">
    <source>
        <dbReference type="Proteomes" id="UP000001307"/>
    </source>
</evidence>
<proteinExistence type="predicted"/>
<feature type="region of interest" description="Disordered" evidence="1">
    <location>
        <begin position="352"/>
        <end position="372"/>
    </location>
</feature>
<keyword evidence="3" id="KW-1185">Reference proteome</keyword>
<dbReference type="Proteomes" id="UP000001307">
    <property type="component" value="Unassembled WGS sequence"/>
</dbReference>
<sequence length="465" mass="53092">MQKWMLFFVDEVGKVCPLLGSPPMMGGFDGEALPSEVWALAYLDEEDKVLHSLVDNWLGSPFDDIKPLQDDDWERISPTLRARFRTLANSHIDQVTSWADNGQDTVLTSNKGWLYRIFVRKLHENQRRKIISPLRHRFENVLQNRTYICKKCGGAFIPSQEKTCFSHVAEEPVKSTAYLENVWYFPCCPDRLFFARSGQPISDVKRALGECPKNEKKEAHISDEFKNLSSMTASIGMERGAVLGQYSRELALEGPARLSGLGNSALLPAFAYHQPIQQHVNGALLTNYHPQNACAYYDSAYSQLPYRQNYQIGVQMANEPANMLAYSASHSFQAQEIRNPHAIQTSFLQLNLNGDHPRTNNSGSSRFPNPKNKWRFGQADWEDFFDNDCGECDFSDEEVSRKKRSRSRRQRDSKGKQKSANFGIRSRADRVPEPRGEDLLPRPIDNPPGEFEIGFWQPPNSRNTY</sequence>
<evidence type="ECO:0000256" key="1">
    <source>
        <dbReference type="SAM" id="MobiDB-lite"/>
    </source>
</evidence>
<dbReference type="InParanoid" id="E4XRX4"/>
<feature type="compositionally biased region" description="Basic and acidic residues" evidence="1">
    <location>
        <begin position="426"/>
        <end position="440"/>
    </location>
</feature>